<sequence length="445" mass="50207">MSPENRKVRINKKDSLHLSQALLLEETGVPRLVRYVIITLTLVIASFIGWASVTKIDEVAVSSGKIIPSGHIKRVQSEDGGIVSAILVRDGEAVKKGQDLIIMDPTVSVSNLDQHLGRLAALDLRKERLAALIDGRKPDYSKVDDRYKDLAAQQRRLHAQKIESMNASRAILNNQINQYKAELRNLDSRENTLRQQNDLLKEEYLSYEGLFKQELVGKSEYFGVKRQFLQVQESLHQIPVHRIQVGEKLTESKNRLVKLKEEALESWMSELTVVEAEASEIHEIIKRFQMDVFQLSVKAPQDGVIHNLQVNSLGEIVKPGETVLELVPAGKELIAEVHISSRDVGHIQVGQPVTIKFTAYDFARYGGVKGKLIDISPTTIVGEKGRVYYEGTVTLDKSYLEKNNQKLQVLPGMTIMADIRTGEKTLIGYFMKPIYLSLQQSFRER</sequence>
<keyword evidence="6 10" id="KW-0812">Transmembrane</keyword>
<protein>
    <submittedName>
        <fullName evidence="13">Membrane fusion protein, adhesin transport system</fullName>
    </submittedName>
</protein>
<dbReference type="InterPro" id="IPR010129">
    <property type="entry name" value="T1SS_HlyD"/>
</dbReference>
<keyword evidence="7 10" id="KW-1133">Transmembrane helix</keyword>
<evidence type="ECO:0000256" key="6">
    <source>
        <dbReference type="ARBA" id="ARBA00022692"/>
    </source>
</evidence>
<dbReference type="AlphaFoldDB" id="A0A1G9ID72"/>
<dbReference type="PANTHER" id="PTHR30386:SF26">
    <property type="entry name" value="TRANSPORT PROTEIN COMB"/>
    <property type="match status" value="1"/>
</dbReference>
<dbReference type="GO" id="GO:0005886">
    <property type="term" value="C:plasma membrane"/>
    <property type="evidence" value="ECO:0007669"/>
    <property type="project" value="UniProtKB-SubCell"/>
</dbReference>
<keyword evidence="4" id="KW-1003">Cell membrane</keyword>
<feature type="coiled-coil region" evidence="9">
    <location>
        <begin position="162"/>
        <end position="203"/>
    </location>
</feature>
<evidence type="ECO:0000256" key="8">
    <source>
        <dbReference type="ARBA" id="ARBA00023136"/>
    </source>
</evidence>
<dbReference type="Pfam" id="PF25994">
    <property type="entry name" value="HH_AprE"/>
    <property type="match status" value="1"/>
</dbReference>
<dbReference type="PROSITE" id="PS00543">
    <property type="entry name" value="HLYD_FAMILY"/>
    <property type="match status" value="1"/>
</dbReference>
<evidence type="ECO:0000259" key="12">
    <source>
        <dbReference type="Pfam" id="PF26002"/>
    </source>
</evidence>
<dbReference type="InterPro" id="IPR058982">
    <property type="entry name" value="Beta-barrel_AprE"/>
</dbReference>
<dbReference type="InterPro" id="IPR006144">
    <property type="entry name" value="Secretion_HlyD_CS"/>
</dbReference>
<dbReference type="InterPro" id="IPR058781">
    <property type="entry name" value="HH_AprE-like"/>
</dbReference>
<dbReference type="InterPro" id="IPR050739">
    <property type="entry name" value="MFP"/>
</dbReference>
<feature type="domain" description="AprE-like long alpha-helical hairpin" evidence="11">
    <location>
        <begin position="110"/>
        <end position="285"/>
    </location>
</feature>
<evidence type="ECO:0000256" key="5">
    <source>
        <dbReference type="ARBA" id="ARBA00022519"/>
    </source>
</evidence>
<dbReference type="SUPFAM" id="SSF111369">
    <property type="entry name" value="HlyD-like secretion proteins"/>
    <property type="match status" value="1"/>
</dbReference>
<evidence type="ECO:0000313" key="13">
    <source>
        <dbReference type="EMBL" id="SDL23072.1"/>
    </source>
</evidence>
<dbReference type="PRINTS" id="PR01490">
    <property type="entry name" value="RTXTOXIND"/>
</dbReference>
<proteinExistence type="inferred from homology"/>
<dbReference type="Gene3D" id="2.40.50.100">
    <property type="match status" value="1"/>
</dbReference>
<accession>A0A1G9ID72</accession>
<evidence type="ECO:0000256" key="9">
    <source>
        <dbReference type="SAM" id="Coils"/>
    </source>
</evidence>
<feature type="domain" description="AprE-like beta-barrel" evidence="12">
    <location>
        <begin position="333"/>
        <end position="422"/>
    </location>
</feature>
<dbReference type="Gene3D" id="2.40.30.170">
    <property type="match status" value="1"/>
</dbReference>
<evidence type="ECO:0000259" key="11">
    <source>
        <dbReference type="Pfam" id="PF25994"/>
    </source>
</evidence>
<evidence type="ECO:0000256" key="4">
    <source>
        <dbReference type="ARBA" id="ARBA00022475"/>
    </source>
</evidence>
<evidence type="ECO:0000256" key="2">
    <source>
        <dbReference type="ARBA" id="ARBA00009477"/>
    </source>
</evidence>
<dbReference type="NCBIfam" id="TIGR01843">
    <property type="entry name" value="type_I_hlyD"/>
    <property type="match status" value="1"/>
</dbReference>
<dbReference type="GO" id="GO:0009306">
    <property type="term" value="P:protein secretion"/>
    <property type="evidence" value="ECO:0007669"/>
    <property type="project" value="InterPro"/>
</dbReference>
<dbReference type="Gene3D" id="1.10.287.470">
    <property type="entry name" value="Helix hairpin bin"/>
    <property type="match status" value="1"/>
</dbReference>
<comment type="similarity">
    <text evidence="2">Belongs to the membrane fusion protein (MFP) (TC 8.A.1) family.</text>
</comment>
<keyword evidence="9" id="KW-0175">Coiled coil</keyword>
<keyword evidence="14" id="KW-1185">Reference proteome</keyword>
<dbReference type="OrthoDB" id="9810980at2"/>
<evidence type="ECO:0000256" key="1">
    <source>
        <dbReference type="ARBA" id="ARBA00004377"/>
    </source>
</evidence>
<dbReference type="PANTHER" id="PTHR30386">
    <property type="entry name" value="MEMBRANE FUSION SUBUNIT OF EMRAB-TOLC MULTIDRUG EFFLUX PUMP"/>
    <property type="match status" value="1"/>
</dbReference>
<comment type="subcellular location">
    <subcellularLocation>
        <location evidence="1">Cell inner membrane</location>
        <topology evidence="1">Single-pass membrane protein</topology>
    </subcellularLocation>
</comment>
<reference evidence="14" key="1">
    <citation type="submission" date="2016-10" db="EMBL/GenBank/DDBJ databases">
        <authorList>
            <person name="Varghese N."/>
            <person name="Submissions S."/>
        </authorList>
    </citation>
    <scope>NUCLEOTIDE SEQUENCE [LARGE SCALE GENOMIC DNA]</scope>
    <source>
        <strain evidence="14">DSM 16995</strain>
    </source>
</reference>
<keyword evidence="3" id="KW-0813">Transport</keyword>
<feature type="transmembrane region" description="Helical" evidence="10">
    <location>
        <begin position="32"/>
        <end position="53"/>
    </location>
</feature>
<dbReference type="STRING" id="246191.SAMN05660337_2542"/>
<evidence type="ECO:0000256" key="10">
    <source>
        <dbReference type="SAM" id="Phobius"/>
    </source>
</evidence>
<evidence type="ECO:0000256" key="3">
    <source>
        <dbReference type="ARBA" id="ARBA00022448"/>
    </source>
</evidence>
<dbReference type="Pfam" id="PF26002">
    <property type="entry name" value="Beta-barrel_AprE"/>
    <property type="match status" value="1"/>
</dbReference>
<evidence type="ECO:0000313" key="14">
    <source>
        <dbReference type="Proteomes" id="UP000199053"/>
    </source>
</evidence>
<keyword evidence="5" id="KW-0997">Cell inner membrane</keyword>
<dbReference type="RefSeq" id="WP_092161599.1">
    <property type="nucleotide sequence ID" value="NZ_FNGA01000003.1"/>
</dbReference>
<name>A0A1G9ID72_9BACT</name>
<organism evidence="13 14">
    <name type="scientific">Maridesulfovibrio ferrireducens</name>
    <dbReference type="NCBI Taxonomy" id="246191"/>
    <lineage>
        <taxon>Bacteria</taxon>
        <taxon>Pseudomonadati</taxon>
        <taxon>Thermodesulfobacteriota</taxon>
        <taxon>Desulfovibrionia</taxon>
        <taxon>Desulfovibrionales</taxon>
        <taxon>Desulfovibrionaceae</taxon>
        <taxon>Maridesulfovibrio</taxon>
    </lineage>
</organism>
<dbReference type="EMBL" id="FNGA01000003">
    <property type="protein sequence ID" value="SDL23072.1"/>
    <property type="molecule type" value="Genomic_DNA"/>
</dbReference>
<gene>
    <name evidence="13" type="ORF">SAMN05660337_2542</name>
</gene>
<evidence type="ECO:0000256" key="7">
    <source>
        <dbReference type="ARBA" id="ARBA00022989"/>
    </source>
</evidence>
<keyword evidence="8 10" id="KW-0472">Membrane</keyword>
<dbReference type="Proteomes" id="UP000199053">
    <property type="component" value="Unassembled WGS sequence"/>
</dbReference>